<evidence type="ECO:0000313" key="3">
    <source>
        <dbReference type="EMBL" id="CAG8794943.1"/>
    </source>
</evidence>
<dbReference type="PANTHER" id="PTHR13370">
    <property type="entry name" value="RNA METHYLASE-RELATED"/>
    <property type="match status" value="1"/>
</dbReference>
<dbReference type="GO" id="GO:0032259">
    <property type="term" value="P:methylation"/>
    <property type="evidence" value="ECO:0007669"/>
    <property type="project" value="UniProtKB-KW"/>
</dbReference>
<dbReference type="PANTHER" id="PTHR13370:SF3">
    <property type="entry name" value="TRNA (GUANINE(10)-N2)-METHYLTRANSFERASE HOMOLOG"/>
    <property type="match status" value="1"/>
</dbReference>
<gene>
    <name evidence="3" type="ORF">RFULGI_LOCUS17126</name>
</gene>
<reference evidence="3" key="1">
    <citation type="submission" date="2021-06" db="EMBL/GenBank/DDBJ databases">
        <authorList>
            <person name="Kallberg Y."/>
            <person name="Tangrot J."/>
            <person name="Rosling A."/>
        </authorList>
    </citation>
    <scope>NUCLEOTIDE SEQUENCE</scope>
    <source>
        <strain evidence="3">IN212</strain>
    </source>
</reference>
<evidence type="ECO:0000313" key="4">
    <source>
        <dbReference type="Proteomes" id="UP000789396"/>
    </source>
</evidence>
<dbReference type="AlphaFoldDB" id="A0A9N9JV22"/>
<dbReference type="GO" id="GO:0008168">
    <property type="term" value="F:methyltransferase activity"/>
    <property type="evidence" value="ECO:0007669"/>
    <property type="project" value="UniProtKB-KW"/>
</dbReference>
<dbReference type="EMBL" id="CAJVPZ010065104">
    <property type="protein sequence ID" value="CAG8794943.1"/>
    <property type="molecule type" value="Genomic_DNA"/>
</dbReference>
<keyword evidence="2" id="KW-0808">Transferase</keyword>
<organism evidence="3 4">
    <name type="scientific">Racocetra fulgida</name>
    <dbReference type="NCBI Taxonomy" id="60492"/>
    <lineage>
        <taxon>Eukaryota</taxon>
        <taxon>Fungi</taxon>
        <taxon>Fungi incertae sedis</taxon>
        <taxon>Mucoromycota</taxon>
        <taxon>Glomeromycotina</taxon>
        <taxon>Glomeromycetes</taxon>
        <taxon>Diversisporales</taxon>
        <taxon>Gigasporaceae</taxon>
        <taxon>Racocetra</taxon>
    </lineage>
</organism>
<evidence type="ECO:0000256" key="2">
    <source>
        <dbReference type="ARBA" id="ARBA00022679"/>
    </source>
</evidence>
<dbReference type="OrthoDB" id="333024at2759"/>
<dbReference type="GO" id="GO:0005737">
    <property type="term" value="C:cytoplasm"/>
    <property type="evidence" value="ECO:0007669"/>
    <property type="project" value="TreeGrafter"/>
</dbReference>
<accession>A0A9N9JV22</accession>
<protein>
    <submittedName>
        <fullName evidence="3">18123_t:CDS:1</fullName>
    </submittedName>
</protein>
<dbReference type="Proteomes" id="UP000789396">
    <property type="component" value="Unassembled WGS sequence"/>
</dbReference>
<keyword evidence="1" id="KW-0489">Methyltransferase</keyword>
<feature type="non-terminal residue" evidence="3">
    <location>
        <position position="57"/>
    </location>
</feature>
<comment type="caution">
    <text evidence="3">The sequence shown here is derived from an EMBL/GenBank/DDBJ whole genome shotgun (WGS) entry which is preliminary data.</text>
</comment>
<sequence length="57" mass="6439">MGKAYDEVHAQVKASPERWVASGNRDLVQKYNLKKRKYIGNTSMDAELSLIMANQAL</sequence>
<name>A0A9N9JV22_9GLOM</name>
<proteinExistence type="predicted"/>
<keyword evidence="4" id="KW-1185">Reference proteome</keyword>
<evidence type="ECO:0000256" key="1">
    <source>
        <dbReference type="ARBA" id="ARBA00022603"/>
    </source>
</evidence>